<dbReference type="AlphaFoldDB" id="A0A7J6URB9"/>
<evidence type="ECO:0000313" key="3">
    <source>
        <dbReference type="Proteomes" id="UP000554482"/>
    </source>
</evidence>
<evidence type="ECO:0000256" key="1">
    <source>
        <dbReference type="SAM" id="Phobius"/>
    </source>
</evidence>
<dbReference type="EMBL" id="JABWDY010044457">
    <property type="protein sequence ID" value="KAF5175123.1"/>
    <property type="molecule type" value="Genomic_DNA"/>
</dbReference>
<reference evidence="2 3" key="1">
    <citation type="submission" date="2020-06" db="EMBL/GenBank/DDBJ databases">
        <title>Transcriptomic and genomic resources for Thalictrum thalictroides and T. hernandezii: Facilitating candidate gene discovery in an emerging model plant lineage.</title>
        <authorList>
            <person name="Arias T."/>
            <person name="Riano-Pachon D.M."/>
            <person name="Di Stilio V.S."/>
        </authorList>
    </citation>
    <scope>NUCLEOTIDE SEQUENCE [LARGE SCALE GENOMIC DNA]</scope>
    <source>
        <strain evidence="3">cv. WT478/WT964</strain>
        <tissue evidence="2">Leaves</tissue>
    </source>
</reference>
<dbReference type="OrthoDB" id="10267235at2759"/>
<organism evidence="2 3">
    <name type="scientific">Thalictrum thalictroides</name>
    <name type="common">Rue-anemone</name>
    <name type="synonym">Anemone thalictroides</name>
    <dbReference type="NCBI Taxonomy" id="46969"/>
    <lineage>
        <taxon>Eukaryota</taxon>
        <taxon>Viridiplantae</taxon>
        <taxon>Streptophyta</taxon>
        <taxon>Embryophyta</taxon>
        <taxon>Tracheophyta</taxon>
        <taxon>Spermatophyta</taxon>
        <taxon>Magnoliopsida</taxon>
        <taxon>Ranunculales</taxon>
        <taxon>Ranunculaceae</taxon>
        <taxon>Thalictroideae</taxon>
        <taxon>Thalictrum</taxon>
    </lineage>
</organism>
<keyword evidence="1" id="KW-1133">Transmembrane helix</keyword>
<keyword evidence="3" id="KW-1185">Reference proteome</keyword>
<dbReference type="InterPro" id="IPR011009">
    <property type="entry name" value="Kinase-like_dom_sf"/>
</dbReference>
<accession>A0A7J6URB9</accession>
<dbReference type="Gene3D" id="3.90.1200.10">
    <property type="match status" value="1"/>
</dbReference>
<proteinExistence type="predicted"/>
<keyword evidence="1" id="KW-0472">Membrane</keyword>
<evidence type="ECO:0000313" key="2">
    <source>
        <dbReference type="EMBL" id="KAF5175123.1"/>
    </source>
</evidence>
<gene>
    <name evidence="2" type="ORF">FRX31_035290</name>
</gene>
<feature type="transmembrane region" description="Helical" evidence="1">
    <location>
        <begin position="25"/>
        <end position="48"/>
    </location>
</feature>
<name>A0A7J6URB9_THATH</name>
<comment type="caution">
    <text evidence="2">The sequence shown here is derived from an EMBL/GenBank/DDBJ whole genome shotgun (WGS) entry which is preliminary data.</text>
</comment>
<dbReference type="Proteomes" id="UP000554482">
    <property type="component" value="Unassembled WGS sequence"/>
</dbReference>
<sequence>MRNLKLDCVCFPVKKGFLRRMIKRLLLYLILEFKLWTMFMRVTTLFPFDLANHFCEMAADYHYETPHILDHDEFGNPQNQKEF</sequence>
<keyword evidence="1" id="KW-0812">Transmembrane</keyword>
<dbReference type="SUPFAM" id="SSF56112">
    <property type="entry name" value="Protein kinase-like (PK-like)"/>
    <property type="match status" value="1"/>
</dbReference>
<protein>
    <submittedName>
        <fullName evidence="2">Uncharacterized protein</fullName>
    </submittedName>
</protein>